<dbReference type="SMART" id="SM00054">
    <property type="entry name" value="EFh"/>
    <property type="match status" value="3"/>
</dbReference>
<dbReference type="InterPro" id="IPR018247">
    <property type="entry name" value="EF_Hand_1_Ca_BS"/>
</dbReference>
<feature type="chain" id="PRO_5002064346" evidence="2">
    <location>
        <begin position="24"/>
        <end position="215"/>
    </location>
</feature>
<keyword evidence="5" id="KW-1185">Reference proteome</keyword>
<dbReference type="SUPFAM" id="SSF47473">
    <property type="entry name" value="EF-hand"/>
    <property type="match status" value="1"/>
</dbReference>
<feature type="domain" description="EF-hand" evidence="3">
    <location>
        <begin position="77"/>
        <end position="112"/>
    </location>
</feature>
<accession>A0A0B1S609</accession>
<dbReference type="AlphaFoldDB" id="A0A0B1S609"/>
<evidence type="ECO:0000256" key="2">
    <source>
        <dbReference type="SAM" id="SignalP"/>
    </source>
</evidence>
<dbReference type="InterPro" id="IPR002048">
    <property type="entry name" value="EF_hand_dom"/>
</dbReference>
<dbReference type="Proteomes" id="UP000053660">
    <property type="component" value="Unassembled WGS sequence"/>
</dbReference>
<reference evidence="4 5" key="1">
    <citation type="submission" date="2014-03" db="EMBL/GenBank/DDBJ databases">
        <title>Draft genome of the hookworm Oesophagostomum dentatum.</title>
        <authorList>
            <person name="Mitreva M."/>
        </authorList>
    </citation>
    <scope>NUCLEOTIDE SEQUENCE [LARGE SCALE GENOMIC DNA]</scope>
    <source>
        <strain evidence="4 5">OD-Hann</strain>
    </source>
</reference>
<dbReference type="Pfam" id="PF13499">
    <property type="entry name" value="EF-hand_7"/>
    <property type="match status" value="1"/>
</dbReference>
<dbReference type="GO" id="GO:0005509">
    <property type="term" value="F:calcium ion binding"/>
    <property type="evidence" value="ECO:0007669"/>
    <property type="project" value="InterPro"/>
</dbReference>
<gene>
    <name evidence="4" type="ORF">OESDEN_19952</name>
</gene>
<dbReference type="InterPro" id="IPR011992">
    <property type="entry name" value="EF-hand-dom_pair"/>
</dbReference>
<evidence type="ECO:0000313" key="5">
    <source>
        <dbReference type="Proteomes" id="UP000053660"/>
    </source>
</evidence>
<dbReference type="Gene3D" id="1.10.238.10">
    <property type="entry name" value="EF-hand"/>
    <property type="match status" value="1"/>
</dbReference>
<protein>
    <submittedName>
        <fullName evidence="4">EF hand</fullName>
    </submittedName>
</protein>
<sequence length="215" mass="24337">MLPAAIILTRLVALAALPAYVSHSDIPEIQKSYPAVNLDLLRYLSDTLNNFFQREEQTTTTDPRGMNFAQFVATNKCSNQAAWQCFTDIDTNNDGFVSSAEIAEYDKSSMARVEAMYDDYLANSFTEADNDDDGYVSYKEGADYAENVLKVHADEEWERLFHEKDFNGDGQLGKKEFMSLVSSWYRGDYNLKYNDYVVTPPKTSTPQVEKTVTSS</sequence>
<keyword evidence="1" id="KW-0106">Calcium</keyword>
<dbReference type="PROSITE" id="PS00018">
    <property type="entry name" value="EF_HAND_1"/>
    <property type="match status" value="2"/>
</dbReference>
<dbReference type="OrthoDB" id="26525at2759"/>
<organism evidence="4 5">
    <name type="scientific">Oesophagostomum dentatum</name>
    <name type="common">Nodular worm</name>
    <dbReference type="NCBI Taxonomy" id="61180"/>
    <lineage>
        <taxon>Eukaryota</taxon>
        <taxon>Metazoa</taxon>
        <taxon>Ecdysozoa</taxon>
        <taxon>Nematoda</taxon>
        <taxon>Chromadorea</taxon>
        <taxon>Rhabditida</taxon>
        <taxon>Rhabditina</taxon>
        <taxon>Rhabditomorpha</taxon>
        <taxon>Strongyloidea</taxon>
        <taxon>Strongylidae</taxon>
        <taxon>Oesophagostomum</taxon>
    </lineage>
</organism>
<proteinExistence type="predicted"/>
<feature type="signal peptide" evidence="2">
    <location>
        <begin position="1"/>
        <end position="23"/>
    </location>
</feature>
<name>A0A0B1S609_OESDE</name>
<evidence type="ECO:0000256" key="1">
    <source>
        <dbReference type="ARBA" id="ARBA00022837"/>
    </source>
</evidence>
<keyword evidence="2" id="KW-0732">Signal</keyword>
<dbReference type="Pfam" id="PF13202">
    <property type="entry name" value="EF-hand_5"/>
    <property type="match status" value="1"/>
</dbReference>
<feature type="domain" description="EF-hand" evidence="3">
    <location>
        <begin position="152"/>
        <end position="187"/>
    </location>
</feature>
<dbReference type="PROSITE" id="PS50222">
    <property type="entry name" value="EF_HAND_2"/>
    <property type="match status" value="2"/>
</dbReference>
<dbReference type="EMBL" id="KN600859">
    <property type="protein sequence ID" value="KHJ80374.1"/>
    <property type="molecule type" value="Genomic_DNA"/>
</dbReference>
<evidence type="ECO:0000313" key="4">
    <source>
        <dbReference type="EMBL" id="KHJ80374.1"/>
    </source>
</evidence>
<evidence type="ECO:0000259" key="3">
    <source>
        <dbReference type="PROSITE" id="PS50222"/>
    </source>
</evidence>